<protein>
    <submittedName>
        <fullName evidence="2">Thioredoxin reductase</fullName>
    </submittedName>
</protein>
<dbReference type="GO" id="GO:0004497">
    <property type="term" value="F:monooxygenase activity"/>
    <property type="evidence" value="ECO:0007669"/>
    <property type="project" value="TreeGrafter"/>
</dbReference>
<sequence>MTVANVVIVGSGPAGIGVASLLNQTDIDYIVIEKKDIGNSFLEWPENMEMITPSFPSNAFGQMDLNSICEASSPAYSFNKEHLNGKEYAKYLTALAAYQGLVVKTNTEVSGVRKVNRGFVLETNQGEYKCKYLIWAAGEFQNPQINNIQGTQYCIHSSLIKKPANLKGEEFIVIGGYESGVQIAAELINNNKRVTLINPVSVDQADTSDPSVVLSPYTFVKYNKFKSSSNYTEIIGEVVSVTKENDTYIVLLEDKTVFKTKHAPICATGFSLVQKPIEELITFRDDGYPLLNEDNDEFYDQDNIYLSGPSVRHGDHIFCFIYKFRQRFGVIVEDILTKEMYSVTDIVSLVKNWKRNGFYLSDLSCCGEECVC</sequence>
<dbReference type="RefSeq" id="WP_309938030.1">
    <property type="nucleotide sequence ID" value="NZ_AP025305.1"/>
</dbReference>
<dbReference type="InterPro" id="IPR036188">
    <property type="entry name" value="FAD/NAD-bd_sf"/>
</dbReference>
<keyword evidence="1" id="KW-0560">Oxidoreductase</keyword>
<dbReference type="GO" id="GO:0050660">
    <property type="term" value="F:flavin adenine dinucleotide binding"/>
    <property type="evidence" value="ECO:0007669"/>
    <property type="project" value="TreeGrafter"/>
</dbReference>
<dbReference type="AlphaFoldDB" id="A0AAE3XNU5"/>
<name>A0AAE3XNU5_9BACT</name>
<dbReference type="SUPFAM" id="SSF51905">
    <property type="entry name" value="FAD/NAD(P)-binding domain"/>
    <property type="match status" value="1"/>
</dbReference>
<organism evidence="2 3">
    <name type="scientific">Aureibacter tunicatorum</name>
    <dbReference type="NCBI Taxonomy" id="866807"/>
    <lineage>
        <taxon>Bacteria</taxon>
        <taxon>Pseudomonadati</taxon>
        <taxon>Bacteroidota</taxon>
        <taxon>Cytophagia</taxon>
        <taxon>Cytophagales</taxon>
        <taxon>Persicobacteraceae</taxon>
        <taxon>Aureibacter</taxon>
    </lineage>
</organism>
<dbReference type="Gene3D" id="3.50.50.60">
    <property type="entry name" value="FAD/NAD(P)-binding domain"/>
    <property type="match status" value="2"/>
</dbReference>
<reference evidence="2" key="1">
    <citation type="submission" date="2023-07" db="EMBL/GenBank/DDBJ databases">
        <title>Genomic Encyclopedia of Type Strains, Phase IV (KMG-IV): sequencing the most valuable type-strain genomes for metagenomic binning, comparative biology and taxonomic classification.</title>
        <authorList>
            <person name="Goeker M."/>
        </authorList>
    </citation>
    <scope>NUCLEOTIDE SEQUENCE</scope>
    <source>
        <strain evidence="2">DSM 26174</strain>
    </source>
</reference>
<keyword evidence="3" id="KW-1185">Reference proteome</keyword>
<evidence type="ECO:0000256" key="1">
    <source>
        <dbReference type="ARBA" id="ARBA00023002"/>
    </source>
</evidence>
<evidence type="ECO:0000313" key="2">
    <source>
        <dbReference type="EMBL" id="MDR6238519.1"/>
    </source>
</evidence>
<dbReference type="PRINTS" id="PR00368">
    <property type="entry name" value="FADPNR"/>
</dbReference>
<dbReference type="InterPro" id="IPR050982">
    <property type="entry name" value="Auxin_biosynth/cation_transpt"/>
</dbReference>
<comment type="caution">
    <text evidence="2">The sequence shown here is derived from an EMBL/GenBank/DDBJ whole genome shotgun (WGS) entry which is preliminary data.</text>
</comment>
<dbReference type="Proteomes" id="UP001185092">
    <property type="component" value="Unassembled WGS sequence"/>
</dbReference>
<accession>A0AAE3XNU5</accession>
<dbReference type="PRINTS" id="PR00469">
    <property type="entry name" value="PNDRDTASEII"/>
</dbReference>
<proteinExistence type="predicted"/>
<gene>
    <name evidence="2" type="ORF">HNQ88_001556</name>
</gene>
<dbReference type="PANTHER" id="PTHR43539:SF89">
    <property type="entry name" value="NAD(P)-BINDING DOMAIN-CONTAINING PROTEIN"/>
    <property type="match status" value="1"/>
</dbReference>
<dbReference type="PANTHER" id="PTHR43539">
    <property type="entry name" value="FLAVIN-BINDING MONOOXYGENASE-LIKE PROTEIN (AFU_ORTHOLOGUE AFUA_4G09220)"/>
    <property type="match status" value="1"/>
</dbReference>
<dbReference type="EMBL" id="JAVDQD010000002">
    <property type="protein sequence ID" value="MDR6238519.1"/>
    <property type="molecule type" value="Genomic_DNA"/>
</dbReference>
<evidence type="ECO:0000313" key="3">
    <source>
        <dbReference type="Proteomes" id="UP001185092"/>
    </source>
</evidence>
<dbReference type="Pfam" id="PF13738">
    <property type="entry name" value="Pyr_redox_3"/>
    <property type="match status" value="1"/>
</dbReference>